<dbReference type="PANTHER" id="PTHR13475">
    <property type="entry name" value="NEUGRIN"/>
    <property type="match status" value="1"/>
</dbReference>
<keyword evidence="15" id="KW-0539">Nucleus</keyword>
<proteinExistence type="inferred from homology"/>
<dbReference type="AlphaFoldDB" id="A0A8C2XQY3"/>
<keyword evidence="14" id="KW-0325">Glycoprotein</keyword>
<evidence type="ECO:0000256" key="9">
    <source>
        <dbReference type="ARBA" id="ARBA00022525"/>
    </source>
</evidence>
<comment type="subunit">
    <text evidence="6">Forms a regulatory protein-RNA complex, consisting of RCC1L, NGRN, RPUSD3, RPUSD4, TRUB2, FASTKD2 and 16S mt-rRNA. Interacts with 16S mt-rRNA; this interaction is direct.</text>
</comment>
<evidence type="ECO:0000256" key="6">
    <source>
        <dbReference type="ARBA" id="ARBA00011308"/>
    </source>
</evidence>
<comment type="subcellular location">
    <subcellularLocation>
        <location evidence="3">Mitochondrion membrane</location>
    </subcellularLocation>
    <subcellularLocation>
        <location evidence="2">Nucleus</location>
    </subcellularLocation>
    <subcellularLocation>
        <location evidence="4">Secreted</location>
    </subcellularLocation>
</comment>
<keyword evidence="8" id="KW-0217">Developmental protein</keyword>
<dbReference type="OrthoDB" id="6415470at2759"/>
<dbReference type="CTD" id="51335"/>
<reference evidence="20" key="1">
    <citation type="submission" date="2025-08" db="UniProtKB">
        <authorList>
            <consortium name="Ensembl"/>
        </authorList>
    </citation>
    <scope>IDENTIFICATION</scope>
</reference>
<keyword evidence="21" id="KW-1185">Reference proteome</keyword>
<evidence type="ECO:0000256" key="8">
    <source>
        <dbReference type="ARBA" id="ARBA00022473"/>
    </source>
</evidence>
<evidence type="ECO:0000256" key="10">
    <source>
        <dbReference type="ARBA" id="ARBA00022729"/>
    </source>
</evidence>
<feature type="chain" id="PRO_5034544898" description="Neugrin" evidence="19">
    <location>
        <begin position="20"/>
        <end position="307"/>
    </location>
</feature>
<keyword evidence="9" id="KW-0964">Secreted</keyword>
<accession>A0A8C2XQY3</accession>
<keyword evidence="11" id="KW-0221">Differentiation</keyword>
<evidence type="ECO:0000256" key="18">
    <source>
        <dbReference type="SAM" id="MobiDB-lite"/>
    </source>
</evidence>
<dbReference type="GeneID" id="117734143"/>
<organism evidence="20 21">
    <name type="scientific">Cyclopterus lumpus</name>
    <name type="common">Lumpsucker</name>
    <dbReference type="NCBI Taxonomy" id="8103"/>
    <lineage>
        <taxon>Eukaryota</taxon>
        <taxon>Metazoa</taxon>
        <taxon>Chordata</taxon>
        <taxon>Craniata</taxon>
        <taxon>Vertebrata</taxon>
        <taxon>Euteleostomi</taxon>
        <taxon>Actinopterygii</taxon>
        <taxon>Neopterygii</taxon>
        <taxon>Teleostei</taxon>
        <taxon>Neoteleostei</taxon>
        <taxon>Acanthomorphata</taxon>
        <taxon>Eupercaria</taxon>
        <taxon>Perciformes</taxon>
        <taxon>Cottioidei</taxon>
        <taxon>Cottales</taxon>
        <taxon>Cyclopteridae</taxon>
        <taxon>Cyclopterus</taxon>
    </lineage>
</organism>
<feature type="compositionally biased region" description="Basic and acidic residues" evidence="18">
    <location>
        <begin position="42"/>
        <end position="59"/>
    </location>
</feature>
<evidence type="ECO:0000256" key="3">
    <source>
        <dbReference type="ARBA" id="ARBA00004325"/>
    </source>
</evidence>
<dbReference type="KEGG" id="clum:117734143"/>
<gene>
    <name evidence="20" type="primary">ngrn</name>
</gene>
<evidence type="ECO:0000313" key="20">
    <source>
        <dbReference type="Ensembl" id="ENSCLMP00005022092.1"/>
    </source>
</evidence>
<evidence type="ECO:0000256" key="16">
    <source>
        <dbReference type="ARBA" id="ARBA00029657"/>
    </source>
</evidence>
<evidence type="ECO:0000256" key="15">
    <source>
        <dbReference type="ARBA" id="ARBA00023242"/>
    </source>
</evidence>
<dbReference type="Proteomes" id="UP000694565">
    <property type="component" value="Unplaced"/>
</dbReference>
<dbReference type="GO" id="GO:0005634">
    <property type="term" value="C:nucleus"/>
    <property type="evidence" value="ECO:0007669"/>
    <property type="project" value="UniProtKB-SubCell"/>
</dbReference>
<comment type="function">
    <text evidence="1">Plays an essential role in mitochondrial ribosome biogenesis. As a component of a functional protein-RNA module, consisting of RCC1L, NGRN, RPUSD3, RPUSD4, TRUB2, FASTKD2 and 16S mitochondrial ribosomal RNA (16S mt-rRNA), controls 16S mt-rRNA abundance and is required for intra-mitochondrial translation of core subunits of the oxidative phosphorylation system.</text>
</comment>
<keyword evidence="13" id="KW-0472">Membrane</keyword>
<dbReference type="GeneTree" id="ENSGT00390000014472"/>
<dbReference type="Ensembl" id="ENSCLMT00005023167.1">
    <property type="protein sequence ID" value="ENSCLMP00005022092.1"/>
    <property type="gene ID" value="ENSCLMG00005010979.1"/>
</dbReference>
<evidence type="ECO:0000256" key="11">
    <source>
        <dbReference type="ARBA" id="ARBA00022782"/>
    </source>
</evidence>
<evidence type="ECO:0000256" key="13">
    <source>
        <dbReference type="ARBA" id="ARBA00023136"/>
    </source>
</evidence>
<feature type="signal peptide" evidence="19">
    <location>
        <begin position="1"/>
        <end position="19"/>
    </location>
</feature>
<feature type="coiled-coil region" evidence="17">
    <location>
        <begin position="59"/>
        <end position="86"/>
    </location>
</feature>
<reference evidence="20" key="2">
    <citation type="submission" date="2025-09" db="UniProtKB">
        <authorList>
            <consortium name="Ensembl"/>
        </authorList>
    </citation>
    <scope>IDENTIFICATION</scope>
</reference>
<dbReference type="PANTHER" id="PTHR13475:SF4">
    <property type="entry name" value="NEUGRIN"/>
    <property type="match status" value="1"/>
</dbReference>
<feature type="region of interest" description="Disordered" evidence="18">
    <location>
        <begin position="38"/>
        <end position="59"/>
    </location>
</feature>
<evidence type="ECO:0000256" key="12">
    <source>
        <dbReference type="ARBA" id="ARBA00023128"/>
    </source>
</evidence>
<dbReference type="GO" id="GO:0005576">
    <property type="term" value="C:extracellular region"/>
    <property type="evidence" value="ECO:0007669"/>
    <property type="project" value="UniProtKB-SubCell"/>
</dbReference>
<keyword evidence="12" id="KW-0496">Mitochondrion</keyword>
<comment type="similarity">
    <text evidence="5">Belongs to the neugrin family.</text>
</comment>
<evidence type="ECO:0000256" key="17">
    <source>
        <dbReference type="SAM" id="Coils"/>
    </source>
</evidence>
<dbReference type="Pfam" id="PF06413">
    <property type="entry name" value="Neugrin"/>
    <property type="match status" value="1"/>
</dbReference>
<keyword evidence="17" id="KW-0175">Coiled coil</keyword>
<dbReference type="GO" id="GO:0030154">
    <property type="term" value="P:cell differentiation"/>
    <property type="evidence" value="ECO:0007669"/>
    <property type="project" value="UniProtKB-KW"/>
</dbReference>
<evidence type="ECO:0000256" key="1">
    <source>
        <dbReference type="ARBA" id="ARBA00003783"/>
    </source>
</evidence>
<evidence type="ECO:0000256" key="4">
    <source>
        <dbReference type="ARBA" id="ARBA00004613"/>
    </source>
</evidence>
<keyword evidence="10 19" id="KW-0732">Signal</keyword>
<feature type="region of interest" description="Disordered" evidence="18">
    <location>
        <begin position="239"/>
        <end position="265"/>
    </location>
</feature>
<evidence type="ECO:0000256" key="19">
    <source>
        <dbReference type="SAM" id="SignalP"/>
    </source>
</evidence>
<evidence type="ECO:0000256" key="7">
    <source>
        <dbReference type="ARBA" id="ARBA00016593"/>
    </source>
</evidence>
<dbReference type="InterPro" id="IPR010487">
    <property type="entry name" value="NGRN/Rrg9"/>
</dbReference>
<dbReference type="RefSeq" id="XP_034394157.1">
    <property type="nucleotide sequence ID" value="XM_034538266.1"/>
</dbReference>
<name>A0A8C2XQY3_CYCLU</name>
<evidence type="ECO:0000256" key="14">
    <source>
        <dbReference type="ARBA" id="ARBA00023180"/>
    </source>
</evidence>
<evidence type="ECO:0000256" key="5">
    <source>
        <dbReference type="ARBA" id="ARBA00008082"/>
    </source>
</evidence>
<protein>
    <recommendedName>
        <fullName evidence="7">Neugrin</fullName>
    </recommendedName>
    <alternativeName>
        <fullName evidence="16">Neurite outgrowth-associated protein</fullName>
    </alternativeName>
</protein>
<evidence type="ECO:0000256" key="2">
    <source>
        <dbReference type="ARBA" id="ARBA00004123"/>
    </source>
</evidence>
<dbReference type="GO" id="GO:0031966">
    <property type="term" value="C:mitochondrial membrane"/>
    <property type="evidence" value="ECO:0007669"/>
    <property type="project" value="UniProtKB-SubCell"/>
</dbReference>
<sequence>MARPPQVLSLISRLGALCAMPSVSINWCRCASGRASRARMGPAHEHRGSDRAPRHGQEMSVHELGLEDVEDKLQALAEEERKGQRNVKYHILRRQMTPLGAPQRKLTWDAMEQIRYLKQEQPDEWTVERLAEGYSVTPDVILRVLRSKHVPAPDRKTKQDAKVLSGLGQQALRSGAGTEANRRKLPGNHTSAALPPGSRECAVVPVADKPMMLRGEGSLAKIPAPTALQATQFRAGSKVVPVTRSGEEDSASNTNPTEDDIEDEESWAGQLLTDKELEEFMEIEKPHPVVEVGNYFFDGEGNFLYRI</sequence>
<feature type="region of interest" description="Disordered" evidence="18">
    <location>
        <begin position="153"/>
        <end position="197"/>
    </location>
</feature>
<evidence type="ECO:0000313" key="21">
    <source>
        <dbReference type="Proteomes" id="UP000694565"/>
    </source>
</evidence>